<dbReference type="OrthoDB" id="1246420at2"/>
<dbReference type="EMBL" id="FRBT01000006">
    <property type="protein sequence ID" value="SHM43124.1"/>
    <property type="molecule type" value="Genomic_DNA"/>
</dbReference>
<dbReference type="RefSeq" id="WP_068844368.1">
    <property type="nucleotide sequence ID" value="NZ_FRBT01000006.1"/>
</dbReference>
<evidence type="ECO:0000313" key="1">
    <source>
        <dbReference type="EMBL" id="SHM43124.1"/>
    </source>
</evidence>
<gene>
    <name evidence="1" type="ORF">SAMN05444484_10613</name>
</gene>
<organism evidence="1 2">
    <name type="scientific">Flavobacterium chilense</name>
    <dbReference type="NCBI Taxonomy" id="946677"/>
    <lineage>
        <taxon>Bacteria</taxon>
        <taxon>Pseudomonadati</taxon>
        <taxon>Bacteroidota</taxon>
        <taxon>Flavobacteriia</taxon>
        <taxon>Flavobacteriales</taxon>
        <taxon>Flavobacteriaceae</taxon>
        <taxon>Flavobacterium</taxon>
    </lineage>
</organism>
<keyword evidence="2" id="KW-1185">Reference proteome</keyword>
<name>A0A1M7IQN6_9FLAO</name>
<dbReference type="Proteomes" id="UP000184028">
    <property type="component" value="Unassembled WGS sequence"/>
</dbReference>
<accession>A0A1M7IQN6</accession>
<sequence>MKVEFRNEHGIKPPGSLVEILSHPLHSNKSIELAVFQEHRYAFFYWSKWKKDLKSETPPCLLSLDWHQDLCFPCETEKEWLKNLNLENDGEVAFFSWAKLAGNNDGHILCAAYLNLVGNIYVHCRQGKFESDWEDEIFIDLYGNTHTIKKFRTYEALEDCLLKSTEQNVYFDIDLDFFTVNNPYNNGNFEQKYTYLKQKEIVNMLEIKRPLINWVFERLEGFTIATEPEHCGGLLKSNKLLDIINKIYFEPNLFTPMSCEWKHKSKKSLR</sequence>
<reference evidence="2" key="1">
    <citation type="submission" date="2016-11" db="EMBL/GenBank/DDBJ databases">
        <authorList>
            <person name="Varghese N."/>
            <person name="Submissions S."/>
        </authorList>
    </citation>
    <scope>NUCLEOTIDE SEQUENCE [LARGE SCALE GENOMIC DNA]</scope>
    <source>
        <strain evidence="2">DSM 24724</strain>
    </source>
</reference>
<evidence type="ECO:0000313" key="2">
    <source>
        <dbReference type="Proteomes" id="UP000184028"/>
    </source>
</evidence>
<protein>
    <submittedName>
        <fullName evidence="1">UPF0489 domain-containing protein</fullName>
    </submittedName>
</protein>
<proteinExistence type="predicted"/>
<dbReference type="STRING" id="946677.SAMN05444484_10613"/>
<dbReference type="AlphaFoldDB" id="A0A1M7IQN6"/>